<dbReference type="STRING" id="1216962.BN341_8320"/>
<reference evidence="2" key="1">
    <citation type="submission" date="2014-12" db="EMBL/GenBank/DDBJ databases">
        <authorList>
            <person name="Smet A."/>
        </authorList>
    </citation>
    <scope>NUCLEOTIDE SEQUENCE [LARGE SCALE GENOMIC DNA]</scope>
</reference>
<accession>A0A0K2XYW1</accession>
<gene>
    <name evidence="1" type="ORF">HHE01_13740</name>
</gene>
<sequence>MLIPTTPSQLGTAVLLEIFEHIENLQALNEKLKVLILINRMPSPSPRNGRRW</sequence>
<dbReference type="AlphaFoldDB" id="A0A0K2XYW1"/>
<organism evidence="1 2">
    <name type="scientific">Helicobacter heilmannii</name>
    <dbReference type="NCBI Taxonomy" id="35817"/>
    <lineage>
        <taxon>Bacteria</taxon>
        <taxon>Pseudomonadati</taxon>
        <taxon>Campylobacterota</taxon>
        <taxon>Epsilonproteobacteria</taxon>
        <taxon>Campylobacterales</taxon>
        <taxon>Helicobacteraceae</taxon>
        <taxon>Helicobacter</taxon>
    </lineage>
</organism>
<keyword evidence="2" id="KW-1185">Reference proteome</keyword>
<dbReference type="Proteomes" id="UP000046090">
    <property type="component" value="Unassembled WGS sequence"/>
</dbReference>
<evidence type="ECO:0000313" key="2">
    <source>
        <dbReference type="Proteomes" id="UP000046090"/>
    </source>
</evidence>
<evidence type="ECO:0000313" key="1">
    <source>
        <dbReference type="EMBL" id="CRI34528.1"/>
    </source>
</evidence>
<dbReference type="EMBL" id="CDMK01000001">
    <property type="protein sequence ID" value="CRI34528.1"/>
    <property type="molecule type" value="Genomic_DNA"/>
</dbReference>
<name>A0A0K2XYW1_HELHE</name>
<proteinExistence type="predicted"/>
<protein>
    <submittedName>
        <fullName evidence="1">Uncharacterized protein</fullName>
    </submittedName>
</protein>